<dbReference type="InterPro" id="IPR026377">
    <property type="entry name" value="Cell_surface_SprA"/>
</dbReference>
<name>A0A916JPV8_9FLAO</name>
<feature type="compositionally biased region" description="Basic residues" evidence="1">
    <location>
        <begin position="1925"/>
        <end position="1938"/>
    </location>
</feature>
<accession>A0A916JPV8</accession>
<evidence type="ECO:0000256" key="2">
    <source>
        <dbReference type="SAM" id="SignalP"/>
    </source>
</evidence>
<feature type="domain" description="Gliding motility protein SprA N-terminal" evidence="3">
    <location>
        <begin position="66"/>
        <end position="352"/>
    </location>
</feature>
<dbReference type="NCBIfam" id="TIGR04189">
    <property type="entry name" value="surface_SprA"/>
    <property type="match status" value="1"/>
</dbReference>
<feature type="region of interest" description="Disordered" evidence="1">
    <location>
        <begin position="1925"/>
        <end position="1959"/>
    </location>
</feature>
<feature type="chain" id="PRO_5036929573" description="Gliding motility protein SprA N-terminal domain-containing protein" evidence="2">
    <location>
        <begin position="23"/>
        <end position="2456"/>
    </location>
</feature>
<protein>
    <recommendedName>
        <fullName evidence="3">Gliding motility protein SprA N-terminal domain-containing protein</fullName>
    </recommendedName>
</protein>
<dbReference type="Pfam" id="PF14349">
    <property type="entry name" value="SprA_N"/>
    <property type="match status" value="2"/>
</dbReference>
<organism evidence="4 5">
    <name type="scientific">Parvicella tangerina</name>
    <dbReference type="NCBI Taxonomy" id="2829795"/>
    <lineage>
        <taxon>Bacteria</taxon>
        <taxon>Pseudomonadati</taxon>
        <taxon>Bacteroidota</taxon>
        <taxon>Flavobacteriia</taxon>
        <taxon>Flavobacteriales</taxon>
        <taxon>Parvicellaceae</taxon>
        <taxon>Parvicella</taxon>
    </lineage>
</organism>
<keyword evidence="2" id="KW-0732">Signal</keyword>
<keyword evidence="5" id="KW-1185">Reference proteome</keyword>
<feature type="signal peptide" evidence="2">
    <location>
        <begin position="1"/>
        <end position="22"/>
    </location>
</feature>
<proteinExistence type="predicted"/>
<dbReference type="Proteomes" id="UP000683507">
    <property type="component" value="Chromosome"/>
</dbReference>
<dbReference type="EMBL" id="OU015584">
    <property type="protein sequence ID" value="CAG5086207.1"/>
    <property type="molecule type" value="Genomic_DNA"/>
</dbReference>
<dbReference type="InterPro" id="IPR025684">
    <property type="entry name" value="SprA_N_dom"/>
</dbReference>
<gene>
    <name evidence="4" type="ORF">CRYO30217_03044</name>
</gene>
<dbReference type="RefSeq" id="WP_258543236.1">
    <property type="nucleotide sequence ID" value="NZ_OU015584.1"/>
</dbReference>
<evidence type="ECO:0000313" key="5">
    <source>
        <dbReference type="Proteomes" id="UP000683507"/>
    </source>
</evidence>
<evidence type="ECO:0000256" key="1">
    <source>
        <dbReference type="SAM" id="MobiDB-lite"/>
    </source>
</evidence>
<evidence type="ECO:0000313" key="4">
    <source>
        <dbReference type="EMBL" id="CAG5086207.1"/>
    </source>
</evidence>
<feature type="domain" description="Gliding motility protein SprA N-terminal" evidence="3">
    <location>
        <begin position="1103"/>
        <end position="1624"/>
    </location>
</feature>
<sequence>MNTYLQRLFGLLILFGAGEAFAAEEEKWLFKDLAIDSPEVDLIYPISGSSDPSVPSGGTVDINPSNVETNVVYDPVTNTYIFTQTLPDGTNVVPPSSMTFEEYIQYQNDQSNRQYWQDKVNEQVDDARGKEADIPDFENDITEESLIKIPGSDFITIKPQGSAELKFGINISRTDNPVLPVKQRRITTFDFDQQIQMNLTGKIGDFMKIGFNYNTEATFDFENQLKLNYAGDEDEIIEVLEAGNVSMPLNSSLIQGSQSLFGIKSKLRFGRLSVTTILSQDRGQKKEIEVSGGAQVQEFEIKVDNYEENRHFFVGYHFHDTYDQSMATLPVPASQVQIQRMEVWITNRTNTYTDTRNILAFADLGESDPNHMENPSFANGSPANPDNGHNTLYQQLNNNASIRNYVNASSQLNSSFGMQQSVDYEKVENARLLAENEYSYNSLLGFISLNQSLNNDEVLAVAYQYTYKGKTYQVGEFSTDGVGGQSALYLKLLKSTVRNPKNQLWDLMMKNVYSLGAYQVDPANFRLDVWYNNPSTGVDVNYIPQAGTENIRLLIQMLKLDQLNQQQARYSDGVFDFIPVRASSGKVTTVGTINPQNGRLYFTTKEPFGKTLEESLQNVGLSQSVVDAIIFPQLYDSTKTAAQQIPELNRFKIKGTYQSSVSSEISLNALNIPQGSVQVTAGGRMLTEGTDYTVDYNLGRVKILNDGILSSGTPVKIQMESNSLFTIQQKSLIGTHLDYKISKDAQIGGTIMRLTEKPLTQKVNVGDEPIANTMLGLDGSFKKDVPFLTKMVDMIPFIDTKEMSTVNFSGEVAALLPGHNKAIGKTGNSFIDDFEGSQSSIDIRSFNTWVLASVPQGQPDLFPEASLSNDLEYGYNRSKIAWYVIDPLFFNNNNLTPDHIRNSPMQSDHRMRQVLVNEVFPNKQLATGSLNNIPVLDLAYYPSERGPYNFDTQNVDPATGEFTNPEDRWAGIMRTITINDFEAANIAYIQFWMMDPFSENHPNGTNEDSPNTTGGELYFNLGNVSEDILKDGRKSFENGIPAAGPDDNGQYTNGDVTETAWGWMPTTQVVVTAFDNDLDSRLNQDVGLDGLRNDLEAAFFEDYLNSLNVNADVQAAIEEDPSNDNYRFFRDDRWDDQQADILTRYKLYNNPDGNSPTSEISANINDDGYSTSATTLPNIEDINGDNNLNETEAYFQYKVNLKPQNMEVGTNFIVDKIEGTDDQSGKKVTWYQFRIPINEYSSTVNGIQDFRAIRFIRLFMKGWSQEAVLRFARLELVRGEWRPYLGELFTPGEYIQGEESGTSFDVTAVNLEDNGSKLPINYNLPPNVNRQINYQTANLAQQNEQSLVLDVCGLKDGDARAAFRNVQFDVRNYNKIEMYVHAESGTDVEEDLKDDEITVFVRLGTDFNQNYYEYEMPVKVSEWYNHKQESIWPVENNMVIDLNVLKDLKKERNRINFSIFERYTKSDTTAPDRNVTVVGNPNLQAMKTVMIGVRNPKRDDPYNQWLPDDGQDKCAEVWVNELRLSDFNESPGWATIGRVNAQLADFADVSLAGNYSSPGWGSIEKSVSERQQEHIYGFDASTTVQLGNFFGDRVGLRLPVYLGYSRNVIRPLYDPLNPDLILERQEGMEDQDWYDYLDNSIDLTERRAINFTNVSFSPKKKDGSAPKPHFWNISNFALNLSYNEVNKKDINTRYNNTKNYLVGFNYSFSKSPRPWEPFKGINFIRKSDWLRLLRDFNIYLAPKQIGFKTTMNRTYNEYAVRYNFIGGENLEFPQYNKTSNWDRDYTFKYDLTKALSFDLSAKNRSFINEPFGQVDYGMFGYEDQNKQDSTWNSLKTFGENMNYSHNVNVSYKWPFNKFPLTEWISLTTRYTGSFDWTREPLAVPDTMPVGHIVQNSRQISWNGKLTMSRLYDKIPYLKDVNKKYKKGRSPFSKSKMKGGGKGAGNNKKEEEDEEDEDKDGVGIIVLDQIARLVMSLDNVTASYSTTDGIMLPGYGNQTNVLGLSPVNNSIANTPYEYVFGGNQEYDMFGRPTNQGVLSFANTAYSSGWLIDSDNDTTNRFIPNIPTMYMVNHSEKANFKATLKPFNGLKIDLDGNFNLSENTNSTLGYEDLDGDGFDDFALLNPQFSGMFSKTIISWRTAFVKDQGSDENSLFNSTFANMLDLRPEVSQVISDQTISNDFNFNHIAEDSVSSGGGYADGFNGLQQNVLIGSFIAAYTGVDPGHKSVTNIFNRMPLPNWRVTFDGLTNLKFVKKWFKRITFNHAYRSTLNIAGYTTNLNYDNNQAVVDLNGNVIAQKQIMQVSISEQFAPLLGIDVTLKNDLTAKFEFKKDRNIGLGLANAQITEIKGTELTIGSGYTWRDIKFPIKIKEKTVTNDLILRLDISMRDNKTIIRKIAEDQNQPTAGQKIISIKFSASYQLTDKFQLRAYFDRVVNKPFISTSYPTANTNSGVALRFQL</sequence>
<dbReference type="KEGG" id="ptan:CRYO30217_03044"/>
<reference evidence="4" key="1">
    <citation type="submission" date="2021-04" db="EMBL/GenBank/DDBJ databases">
        <authorList>
            <person name="Rodrigo-Torres L."/>
            <person name="Arahal R. D."/>
            <person name="Lucena T."/>
        </authorList>
    </citation>
    <scope>NUCLEOTIDE SEQUENCE</scope>
    <source>
        <strain evidence="4">AS29M-1</strain>
    </source>
</reference>
<evidence type="ECO:0000259" key="3">
    <source>
        <dbReference type="Pfam" id="PF14349"/>
    </source>
</evidence>